<organism evidence="1 2">
    <name type="scientific">Brachionus plicatilis</name>
    <name type="common">Marine rotifer</name>
    <name type="synonym">Brachionus muelleri</name>
    <dbReference type="NCBI Taxonomy" id="10195"/>
    <lineage>
        <taxon>Eukaryota</taxon>
        <taxon>Metazoa</taxon>
        <taxon>Spiralia</taxon>
        <taxon>Gnathifera</taxon>
        <taxon>Rotifera</taxon>
        <taxon>Eurotatoria</taxon>
        <taxon>Monogononta</taxon>
        <taxon>Pseudotrocha</taxon>
        <taxon>Ploima</taxon>
        <taxon>Brachionidae</taxon>
        <taxon>Brachionus</taxon>
    </lineage>
</organism>
<keyword evidence="2" id="KW-1185">Reference proteome</keyword>
<name>A0A3M7T4B2_BRAPC</name>
<reference evidence="1 2" key="1">
    <citation type="journal article" date="2018" name="Sci. Rep.">
        <title>Genomic signatures of local adaptation to the degree of environmental predictability in rotifers.</title>
        <authorList>
            <person name="Franch-Gras L."/>
            <person name="Hahn C."/>
            <person name="Garcia-Roger E.M."/>
            <person name="Carmona M.J."/>
            <person name="Serra M."/>
            <person name="Gomez A."/>
        </authorList>
    </citation>
    <scope>NUCLEOTIDE SEQUENCE [LARGE SCALE GENOMIC DNA]</scope>
    <source>
        <strain evidence="1">HYR1</strain>
    </source>
</reference>
<accession>A0A3M7T4B2</accession>
<dbReference type="EMBL" id="REGN01000333">
    <property type="protein sequence ID" value="RNA42668.1"/>
    <property type="molecule type" value="Genomic_DNA"/>
</dbReference>
<proteinExistence type="predicted"/>
<evidence type="ECO:0000313" key="2">
    <source>
        <dbReference type="Proteomes" id="UP000276133"/>
    </source>
</evidence>
<dbReference type="Proteomes" id="UP000276133">
    <property type="component" value="Unassembled WGS sequence"/>
</dbReference>
<comment type="caution">
    <text evidence="1">The sequence shown here is derived from an EMBL/GenBank/DDBJ whole genome shotgun (WGS) entry which is preliminary data.</text>
</comment>
<dbReference type="AlphaFoldDB" id="A0A3M7T4B2"/>
<sequence>MQSFCRASHNIQHRDLIKYHSKFQADSFNEINSFLKKYGTAIIYMNRWQNLKMGYQLLCN</sequence>
<evidence type="ECO:0000313" key="1">
    <source>
        <dbReference type="EMBL" id="RNA42668.1"/>
    </source>
</evidence>
<gene>
    <name evidence="1" type="ORF">BpHYR1_026240</name>
</gene>
<protein>
    <submittedName>
        <fullName evidence="1">Uncharacterized protein</fullName>
    </submittedName>
</protein>